<keyword evidence="3 13" id="KW-0349">Heme</keyword>
<dbReference type="OrthoDB" id="260519at2759"/>
<comment type="similarity">
    <text evidence="12 13">Belongs to the cytochrome b5 family.</text>
</comment>
<evidence type="ECO:0000256" key="13">
    <source>
        <dbReference type="RuleBase" id="RU362121"/>
    </source>
</evidence>
<dbReference type="EnsemblFungi" id="PTTG_00980-t43_1">
    <property type="protein sequence ID" value="PTTG_00980-t43_1-p1"/>
    <property type="gene ID" value="PTTG_00980"/>
</dbReference>
<reference evidence="16" key="1">
    <citation type="submission" date="2009-11" db="EMBL/GenBank/DDBJ databases">
        <authorList>
            <consortium name="The Broad Institute Genome Sequencing Platform"/>
            <person name="Ward D."/>
            <person name="Feldgarden M."/>
            <person name="Earl A."/>
            <person name="Young S.K."/>
            <person name="Zeng Q."/>
            <person name="Koehrsen M."/>
            <person name="Alvarado L."/>
            <person name="Berlin A."/>
            <person name="Bochicchio J."/>
            <person name="Borenstein D."/>
            <person name="Chapman S.B."/>
            <person name="Chen Z."/>
            <person name="Engels R."/>
            <person name="Freedman E."/>
            <person name="Gellesch M."/>
            <person name="Goldberg J."/>
            <person name="Griggs A."/>
            <person name="Gujja S."/>
            <person name="Heilman E."/>
            <person name="Heiman D."/>
            <person name="Hepburn T."/>
            <person name="Howarth C."/>
            <person name="Jen D."/>
            <person name="Larson L."/>
            <person name="Lewis B."/>
            <person name="Mehta T."/>
            <person name="Park D."/>
            <person name="Pearson M."/>
            <person name="Roberts A."/>
            <person name="Saif S."/>
            <person name="Shea T."/>
            <person name="Shenoy N."/>
            <person name="Sisk P."/>
            <person name="Stolte C."/>
            <person name="Sykes S."/>
            <person name="Thomson T."/>
            <person name="Walk T."/>
            <person name="White J."/>
            <person name="Yandava C."/>
            <person name="Izard J."/>
            <person name="Baranova O.V."/>
            <person name="Blanton J.M."/>
            <person name="Tanner A.C."/>
            <person name="Dewhirst F.E."/>
            <person name="Haas B."/>
            <person name="Nusbaum C."/>
            <person name="Birren B."/>
        </authorList>
    </citation>
    <scope>NUCLEOTIDE SEQUENCE [LARGE SCALE GENOMIC DNA]</scope>
    <source>
        <strain evidence="16">1-1 BBBD Race 1</strain>
    </source>
</reference>
<evidence type="ECO:0000256" key="12">
    <source>
        <dbReference type="ARBA" id="ARBA00038168"/>
    </source>
</evidence>
<dbReference type="PANTHER" id="PTHR19359">
    <property type="entry name" value="CYTOCHROME B5"/>
    <property type="match status" value="1"/>
</dbReference>
<dbReference type="SUPFAM" id="SSF55856">
    <property type="entry name" value="Cytochrome b5-like heme/steroid binding domain"/>
    <property type="match status" value="1"/>
</dbReference>
<dbReference type="VEuPathDB" id="FungiDB:PTTG_00980"/>
<name>A0A180GVI0_PUCT1</name>
<dbReference type="InterPro" id="IPR036400">
    <property type="entry name" value="Cyt_B5-like_heme/steroid_sf"/>
</dbReference>
<evidence type="ECO:0000256" key="6">
    <source>
        <dbReference type="ARBA" id="ARBA00022824"/>
    </source>
</evidence>
<evidence type="ECO:0000256" key="1">
    <source>
        <dbReference type="ARBA" id="ARBA00004131"/>
    </source>
</evidence>
<evidence type="ECO:0000256" key="4">
    <source>
        <dbReference type="ARBA" id="ARBA00022692"/>
    </source>
</evidence>
<dbReference type="PROSITE" id="PS50255">
    <property type="entry name" value="CYTOCHROME_B5_2"/>
    <property type="match status" value="1"/>
</dbReference>
<reference evidence="16" key="2">
    <citation type="submission" date="2016-05" db="EMBL/GenBank/DDBJ databases">
        <title>Comparative analysis highlights variable genome content of wheat rusts and divergence of the mating loci.</title>
        <authorList>
            <person name="Cuomo C.A."/>
            <person name="Bakkeren G."/>
            <person name="Szabo L."/>
            <person name="Khalil H."/>
            <person name="Joly D."/>
            <person name="Goldberg J."/>
            <person name="Young S."/>
            <person name="Zeng Q."/>
            <person name="Fellers J."/>
        </authorList>
    </citation>
    <scope>NUCLEOTIDE SEQUENCE [LARGE SCALE GENOMIC DNA]</scope>
    <source>
        <strain evidence="16">1-1 BBBD Race 1</strain>
    </source>
</reference>
<evidence type="ECO:0000313" key="18">
    <source>
        <dbReference type="Proteomes" id="UP000005240"/>
    </source>
</evidence>
<keyword evidence="2" id="KW-0813">Transport</keyword>
<evidence type="ECO:0000313" key="16">
    <source>
        <dbReference type="EMBL" id="OAV96531.1"/>
    </source>
</evidence>
<evidence type="ECO:0000259" key="15">
    <source>
        <dbReference type="PROSITE" id="PS50255"/>
    </source>
</evidence>
<dbReference type="InterPro" id="IPR050668">
    <property type="entry name" value="Cytochrome_b5"/>
</dbReference>
<dbReference type="EMBL" id="ADAS02000019">
    <property type="protein sequence ID" value="OAV96531.1"/>
    <property type="molecule type" value="Genomic_DNA"/>
</dbReference>
<dbReference type="GO" id="GO:0005789">
    <property type="term" value="C:endoplasmic reticulum membrane"/>
    <property type="evidence" value="ECO:0007669"/>
    <property type="project" value="UniProtKB-SubCell"/>
</dbReference>
<dbReference type="PROSITE" id="PS00191">
    <property type="entry name" value="CYTOCHROME_B5_1"/>
    <property type="match status" value="1"/>
</dbReference>
<evidence type="ECO:0000256" key="3">
    <source>
        <dbReference type="ARBA" id="ARBA00022617"/>
    </source>
</evidence>
<evidence type="ECO:0000256" key="14">
    <source>
        <dbReference type="SAM" id="MobiDB-lite"/>
    </source>
</evidence>
<organism evidence="16">
    <name type="scientific">Puccinia triticina (isolate 1-1 / race 1 (BBBD))</name>
    <name type="common">Brown leaf rust fungus</name>
    <dbReference type="NCBI Taxonomy" id="630390"/>
    <lineage>
        <taxon>Eukaryota</taxon>
        <taxon>Fungi</taxon>
        <taxon>Dikarya</taxon>
        <taxon>Basidiomycota</taxon>
        <taxon>Pucciniomycotina</taxon>
        <taxon>Pucciniomycetes</taxon>
        <taxon>Pucciniales</taxon>
        <taxon>Pucciniaceae</taxon>
        <taxon>Puccinia</taxon>
    </lineage>
</organism>
<comment type="subcellular location">
    <subcellularLocation>
        <location evidence="1">Endoplasmic reticulum membrane</location>
        <topology evidence="1">Single-pass membrane protein</topology>
        <orientation evidence="1">Cytoplasmic side</orientation>
    </subcellularLocation>
    <subcellularLocation>
        <location evidence="11">Microsome membrane</location>
        <topology evidence="11">Single-pass membrane protein</topology>
        <orientation evidence="11">Cytoplasmic side</orientation>
    </subcellularLocation>
</comment>
<accession>A0A180GVI0</accession>
<dbReference type="AlphaFoldDB" id="A0A180GVI0"/>
<evidence type="ECO:0000256" key="2">
    <source>
        <dbReference type="ARBA" id="ARBA00022448"/>
    </source>
</evidence>
<evidence type="ECO:0000256" key="9">
    <source>
        <dbReference type="ARBA" id="ARBA00023004"/>
    </source>
</evidence>
<evidence type="ECO:0000256" key="11">
    <source>
        <dbReference type="ARBA" id="ARBA00037877"/>
    </source>
</evidence>
<dbReference type="Pfam" id="PF00173">
    <property type="entry name" value="Cyt-b5"/>
    <property type="match status" value="1"/>
</dbReference>
<sequence>MGWWIFSEVERNRGRAGWDGMDECVRLVAARGAVSDPGPRIRFSRTGETFVKPSQAEPVTITRLHTQTSLSAHCLNRYPKRLDLMSEDKDFTYEELSKLSTPGNLHLVISGKVYAVSKFLEEHPGGDEVLLSEAGKDATESFEDVGHSEEARTLMEQFCVGSCKQGAPKGPPVTKKSTQQTHTSTSDQQSGGWGFMVPLAILAAYLSYRFYFGA</sequence>
<dbReference type="SMART" id="SM01117">
    <property type="entry name" value="Cyt-b5"/>
    <property type="match status" value="1"/>
</dbReference>
<keyword evidence="5 13" id="KW-0479">Metal-binding</keyword>
<keyword evidence="10 13" id="KW-0472">Membrane</keyword>
<evidence type="ECO:0000313" key="17">
    <source>
        <dbReference type="EnsemblFungi" id="PTTG_00980-t43_1-p1"/>
    </source>
</evidence>
<feature type="domain" description="Cytochrome b5 heme-binding" evidence="15">
    <location>
        <begin position="88"/>
        <end position="164"/>
    </location>
</feature>
<keyword evidence="13" id="KW-1133">Transmembrane helix</keyword>
<evidence type="ECO:0000256" key="7">
    <source>
        <dbReference type="ARBA" id="ARBA00022848"/>
    </source>
</evidence>
<reference evidence="17 18" key="3">
    <citation type="journal article" date="2017" name="G3 (Bethesda)">
        <title>Comparative analysis highlights variable genome content of wheat rusts and divergence of the mating loci.</title>
        <authorList>
            <person name="Cuomo C.A."/>
            <person name="Bakkeren G."/>
            <person name="Khalil H.B."/>
            <person name="Panwar V."/>
            <person name="Joly D."/>
            <person name="Linning R."/>
            <person name="Sakthikumar S."/>
            <person name="Song X."/>
            <person name="Adiconis X."/>
            <person name="Fan L."/>
            <person name="Goldberg J.M."/>
            <person name="Levin J.Z."/>
            <person name="Young S."/>
            <person name="Zeng Q."/>
            <person name="Anikster Y."/>
            <person name="Bruce M."/>
            <person name="Wang M."/>
            <person name="Yin C."/>
            <person name="McCallum B."/>
            <person name="Szabo L.J."/>
            <person name="Hulbert S."/>
            <person name="Chen X."/>
            <person name="Fellers J.P."/>
        </authorList>
    </citation>
    <scope>NUCLEOTIDE SEQUENCE</scope>
    <source>
        <strain evidence="17">isolate 1-1 / race 1 (BBBD)</strain>
        <strain evidence="18">Isolate 1-1 / race 1 (BBBD)</strain>
    </source>
</reference>
<keyword evidence="6" id="KW-0256">Endoplasmic reticulum</keyword>
<evidence type="ECO:0000256" key="10">
    <source>
        <dbReference type="ARBA" id="ARBA00023136"/>
    </source>
</evidence>
<dbReference type="InterPro" id="IPR001199">
    <property type="entry name" value="Cyt_B5-like_heme/steroid-bd"/>
</dbReference>
<evidence type="ECO:0000256" key="5">
    <source>
        <dbReference type="ARBA" id="ARBA00022723"/>
    </source>
</evidence>
<feature type="transmembrane region" description="Helical" evidence="13">
    <location>
        <begin position="193"/>
        <end position="212"/>
    </location>
</feature>
<dbReference type="GO" id="GO:0020037">
    <property type="term" value="F:heme binding"/>
    <property type="evidence" value="ECO:0007669"/>
    <property type="project" value="UniProtKB-UniRule"/>
</dbReference>
<dbReference type="PRINTS" id="PR00363">
    <property type="entry name" value="CYTOCHROMEB5"/>
</dbReference>
<keyword evidence="9 13" id="KW-0408">Iron</keyword>
<dbReference type="InterPro" id="IPR018506">
    <property type="entry name" value="Cyt_B5_heme-BS"/>
</dbReference>
<gene>
    <name evidence="16" type="ORF">PTTG_00980</name>
</gene>
<dbReference type="PANTHER" id="PTHR19359:SF150">
    <property type="entry name" value="CYTOCHROME B5"/>
    <property type="match status" value="1"/>
</dbReference>
<reference evidence="17" key="4">
    <citation type="submission" date="2025-05" db="UniProtKB">
        <authorList>
            <consortium name="EnsemblFungi"/>
        </authorList>
    </citation>
    <scope>IDENTIFICATION</scope>
    <source>
        <strain evidence="17">isolate 1-1 / race 1 (BBBD)</strain>
    </source>
</reference>
<keyword evidence="8" id="KW-0249">Electron transport</keyword>
<keyword evidence="7" id="KW-0492">Microsome</keyword>
<feature type="compositionally biased region" description="Low complexity" evidence="14">
    <location>
        <begin position="177"/>
        <end position="190"/>
    </location>
</feature>
<dbReference type="Gene3D" id="3.10.120.10">
    <property type="entry name" value="Cytochrome b5-like heme/steroid binding domain"/>
    <property type="match status" value="1"/>
</dbReference>
<proteinExistence type="inferred from homology"/>
<keyword evidence="4 13" id="KW-0812">Transmembrane</keyword>
<dbReference type="Proteomes" id="UP000005240">
    <property type="component" value="Unassembled WGS sequence"/>
</dbReference>
<dbReference type="FunFam" id="3.10.120.10:FF:000002">
    <property type="entry name" value="Cytochrome b5 type B"/>
    <property type="match status" value="1"/>
</dbReference>
<dbReference type="GO" id="GO:0046872">
    <property type="term" value="F:metal ion binding"/>
    <property type="evidence" value="ECO:0007669"/>
    <property type="project" value="UniProtKB-UniRule"/>
</dbReference>
<protein>
    <submittedName>
        <fullName evidence="17">Cytochrome b5 heme-binding domain-containing protein</fullName>
    </submittedName>
</protein>
<keyword evidence="18" id="KW-1185">Reference proteome</keyword>
<evidence type="ECO:0000256" key="8">
    <source>
        <dbReference type="ARBA" id="ARBA00022982"/>
    </source>
</evidence>
<feature type="region of interest" description="Disordered" evidence="14">
    <location>
        <begin position="166"/>
        <end position="190"/>
    </location>
</feature>